<dbReference type="AlphaFoldDB" id="A0A8K0KIK6"/>
<dbReference type="Proteomes" id="UP000792457">
    <property type="component" value="Unassembled WGS sequence"/>
</dbReference>
<organism evidence="1 2">
    <name type="scientific">Ladona fulva</name>
    <name type="common">Scarce chaser dragonfly</name>
    <name type="synonym">Libellula fulva</name>
    <dbReference type="NCBI Taxonomy" id="123851"/>
    <lineage>
        <taxon>Eukaryota</taxon>
        <taxon>Metazoa</taxon>
        <taxon>Ecdysozoa</taxon>
        <taxon>Arthropoda</taxon>
        <taxon>Hexapoda</taxon>
        <taxon>Insecta</taxon>
        <taxon>Pterygota</taxon>
        <taxon>Palaeoptera</taxon>
        <taxon>Odonata</taxon>
        <taxon>Epiprocta</taxon>
        <taxon>Anisoptera</taxon>
        <taxon>Libelluloidea</taxon>
        <taxon>Libellulidae</taxon>
        <taxon>Ladona</taxon>
    </lineage>
</organism>
<gene>
    <name evidence="1" type="ORF">J437_LFUL013325</name>
</gene>
<reference evidence="1" key="1">
    <citation type="submission" date="2013-04" db="EMBL/GenBank/DDBJ databases">
        <authorList>
            <person name="Qu J."/>
            <person name="Murali S.C."/>
            <person name="Bandaranaike D."/>
            <person name="Bellair M."/>
            <person name="Blankenburg K."/>
            <person name="Chao H."/>
            <person name="Dinh H."/>
            <person name="Doddapaneni H."/>
            <person name="Downs B."/>
            <person name="Dugan-Rocha S."/>
            <person name="Elkadiri S."/>
            <person name="Gnanaolivu R.D."/>
            <person name="Hernandez B."/>
            <person name="Javaid M."/>
            <person name="Jayaseelan J.C."/>
            <person name="Lee S."/>
            <person name="Li M."/>
            <person name="Ming W."/>
            <person name="Munidasa M."/>
            <person name="Muniz J."/>
            <person name="Nguyen L."/>
            <person name="Ongeri F."/>
            <person name="Osuji N."/>
            <person name="Pu L.-L."/>
            <person name="Puazo M."/>
            <person name="Qu C."/>
            <person name="Quiroz J."/>
            <person name="Raj R."/>
            <person name="Weissenberger G."/>
            <person name="Xin Y."/>
            <person name="Zou X."/>
            <person name="Han Y."/>
            <person name="Richards S."/>
            <person name="Worley K."/>
            <person name="Muzny D."/>
            <person name="Gibbs R."/>
        </authorList>
    </citation>
    <scope>NUCLEOTIDE SEQUENCE</scope>
    <source>
        <strain evidence="1">Sampled in the wild</strain>
    </source>
</reference>
<comment type="caution">
    <text evidence="1">The sequence shown here is derived from an EMBL/GenBank/DDBJ whole genome shotgun (WGS) entry which is preliminary data.</text>
</comment>
<feature type="non-terminal residue" evidence="1">
    <location>
        <position position="184"/>
    </location>
</feature>
<sequence>MPENTFLVGYAHDIAAVIEARNPELGILQHKQVMRRVNAWMENHGLHLDLTKTEIVMLTRKRICTITEMRVGSEITETKVSARSRRSKTEQKEAFDGCGGIQLLYGAEIWASALNTAKYRKRITVVQRRGALRVACSNRTVSEAAMLVVAGKIPIDLLAKERKRIFDTRPRRRGRDTDGQTDTS</sequence>
<protein>
    <recommendedName>
        <fullName evidence="3">Reverse transcriptase domain-containing protein</fullName>
    </recommendedName>
</protein>
<keyword evidence="2" id="KW-1185">Reference proteome</keyword>
<dbReference type="OrthoDB" id="7700848at2759"/>
<evidence type="ECO:0000313" key="2">
    <source>
        <dbReference type="Proteomes" id="UP000792457"/>
    </source>
</evidence>
<dbReference type="EMBL" id="KZ308862">
    <property type="protein sequence ID" value="KAG8234968.1"/>
    <property type="molecule type" value="Genomic_DNA"/>
</dbReference>
<reference evidence="1" key="2">
    <citation type="submission" date="2017-10" db="EMBL/GenBank/DDBJ databases">
        <title>Ladona fulva Genome sequencing and assembly.</title>
        <authorList>
            <person name="Murali S."/>
            <person name="Richards S."/>
            <person name="Bandaranaike D."/>
            <person name="Bellair M."/>
            <person name="Blankenburg K."/>
            <person name="Chao H."/>
            <person name="Dinh H."/>
            <person name="Doddapaneni H."/>
            <person name="Dugan-Rocha S."/>
            <person name="Elkadiri S."/>
            <person name="Gnanaolivu R."/>
            <person name="Hernandez B."/>
            <person name="Skinner E."/>
            <person name="Javaid M."/>
            <person name="Lee S."/>
            <person name="Li M."/>
            <person name="Ming W."/>
            <person name="Munidasa M."/>
            <person name="Muniz J."/>
            <person name="Nguyen L."/>
            <person name="Hughes D."/>
            <person name="Osuji N."/>
            <person name="Pu L.-L."/>
            <person name="Puazo M."/>
            <person name="Qu C."/>
            <person name="Quiroz J."/>
            <person name="Raj R."/>
            <person name="Weissenberger G."/>
            <person name="Xin Y."/>
            <person name="Zou X."/>
            <person name="Han Y."/>
            <person name="Worley K."/>
            <person name="Muzny D."/>
            <person name="Gibbs R."/>
        </authorList>
    </citation>
    <scope>NUCLEOTIDE SEQUENCE</scope>
    <source>
        <strain evidence="1">Sampled in the wild</strain>
    </source>
</reference>
<accession>A0A8K0KIK6</accession>
<proteinExistence type="predicted"/>
<evidence type="ECO:0000313" key="1">
    <source>
        <dbReference type="EMBL" id="KAG8234968.1"/>
    </source>
</evidence>
<evidence type="ECO:0008006" key="3">
    <source>
        <dbReference type="Google" id="ProtNLM"/>
    </source>
</evidence>
<name>A0A8K0KIK6_LADFU</name>